<dbReference type="GO" id="GO:0007166">
    <property type="term" value="P:cell surface receptor signaling pathway"/>
    <property type="evidence" value="ECO:0007669"/>
    <property type="project" value="InterPro"/>
</dbReference>
<feature type="domain" description="Protein kinase" evidence="13">
    <location>
        <begin position="170"/>
        <end position="447"/>
    </location>
</feature>
<organism evidence="14 15">
    <name type="scientific">Citrus clementina</name>
    <name type="common">Clementine</name>
    <name type="synonym">Citrus deliciosa x Citrus sinensis</name>
    <dbReference type="NCBI Taxonomy" id="85681"/>
    <lineage>
        <taxon>Eukaryota</taxon>
        <taxon>Viridiplantae</taxon>
        <taxon>Streptophyta</taxon>
        <taxon>Embryophyta</taxon>
        <taxon>Tracheophyta</taxon>
        <taxon>Spermatophyta</taxon>
        <taxon>Magnoliopsida</taxon>
        <taxon>eudicotyledons</taxon>
        <taxon>Gunneridae</taxon>
        <taxon>Pentapetalae</taxon>
        <taxon>rosids</taxon>
        <taxon>malvids</taxon>
        <taxon>Sapindales</taxon>
        <taxon>Rutaceae</taxon>
        <taxon>Aurantioideae</taxon>
        <taxon>Citrus</taxon>
    </lineage>
</organism>
<keyword evidence="7" id="KW-0418">Kinase</keyword>
<keyword evidence="3" id="KW-0808">Transferase</keyword>
<dbReference type="GO" id="GO:0005886">
    <property type="term" value="C:plasma membrane"/>
    <property type="evidence" value="ECO:0007669"/>
    <property type="project" value="TreeGrafter"/>
</dbReference>
<keyword evidence="8" id="KW-0067">ATP-binding</keyword>
<evidence type="ECO:0000256" key="11">
    <source>
        <dbReference type="ARBA" id="ARBA00047558"/>
    </source>
</evidence>
<comment type="catalytic activity">
    <reaction evidence="12">
        <text>L-threonyl-[protein] + ATP = O-phospho-L-threonyl-[protein] + ADP + H(+)</text>
        <dbReference type="Rhea" id="RHEA:46608"/>
        <dbReference type="Rhea" id="RHEA-COMP:11060"/>
        <dbReference type="Rhea" id="RHEA-COMP:11605"/>
        <dbReference type="ChEBI" id="CHEBI:15378"/>
        <dbReference type="ChEBI" id="CHEBI:30013"/>
        <dbReference type="ChEBI" id="CHEBI:30616"/>
        <dbReference type="ChEBI" id="CHEBI:61977"/>
        <dbReference type="ChEBI" id="CHEBI:456216"/>
    </reaction>
</comment>
<evidence type="ECO:0000256" key="12">
    <source>
        <dbReference type="ARBA" id="ARBA00047951"/>
    </source>
</evidence>
<dbReference type="CDD" id="cd14066">
    <property type="entry name" value="STKc_IRAK"/>
    <property type="match status" value="1"/>
</dbReference>
<dbReference type="Gene3D" id="3.30.200.20">
    <property type="entry name" value="Phosphorylase Kinase, domain 1"/>
    <property type="match status" value="1"/>
</dbReference>
<dbReference type="PROSITE" id="PS00108">
    <property type="entry name" value="PROTEIN_KINASE_ST"/>
    <property type="match status" value="1"/>
</dbReference>
<sequence length="499" mass="56014">MRYHQGNDSSLFDGCLSICTCDPTLYPACYDFLCPLPRNITHLLNVNTSYLFSQSIPQKCQSVFLVDEHWVNSKYLEDPLDLEDQREVPAVLKWGEKIGSCFEGNNSYSIFCNSDKKGCLTQLSSGHFCLCSSGYDLEKGYCSELSSNEGNIEKMKLFTSKDLEKATDNYNANRILGQGGQGIVYKGMLADGGIVAVKKSKILDESNLEQFINEVVILSQINHRNVVKLLGCCLETEVPLLVYEFIPNGSLDQYIHYQSEEFPITWEMRLRIAVEVSGALSYLHSAASIPIYHRDIKSANILLDDKYQAKVSDFGASRSITIDQTHLTTQVQGSFGYLDPEYFRSSHFTEKSDVYSFGVVLVELLTGQKPIRLTEAEEDKSLARYFIQAMKENCLFEVLDDRVLKEAEKVEIITVATLAKRCLNLNGKKRPTMKEVAFELRGIRESIGTSILQQNCEKTDFVDGDITGHDFERDSSSSGSTLNSVSVSVDADPLISNKW</sequence>
<evidence type="ECO:0000256" key="10">
    <source>
        <dbReference type="ARBA" id="ARBA00023136"/>
    </source>
</evidence>
<accession>V4VNA5</accession>
<evidence type="ECO:0000256" key="3">
    <source>
        <dbReference type="ARBA" id="ARBA00022679"/>
    </source>
</evidence>
<dbReference type="PANTHER" id="PTHR27005">
    <property type="entry name" value="WALL-ASSOCIATED RECEPTOR KINASE-LIKE 21"/>
    <property type="match status" value="1"/>
</dbReference>
<dbReference type="InterPro" id="IPR045274">
    <property type="entry name" value="WAK-like"/>
</dbReference>
<keyword evidence="15" id="KW-1185">Reference proteome</keyword>
<dbReference type="PROSITE" id="PS50011">
    <property type="entry name" value="PROTEIN_KINASE_DOM"/>
    <property type="match status" value="1"/>
</dbReference>
<comment type="catalytic activity">
    <reaction evidence="11">
        <text>L-seryl-[protein] + ATP = O-phospho-L-seryl-[protein] + ADP + H(+)</text>
        <dbReference type="Rhea" id="RHEA:17989"/>
        <dbReference type="Rhea" id="RHEA-COMP:9863"/>
        <dbReference type="Rhea" id="RHEA-COMP:11604"/>
        <dbReference type="ChEBI" id="CHEBI:15378"/>
        <dbReference type="ChEBI" id="CHEBI:29999"/>
        <dbReference type="ChEBI" id="CHEBI:30616"/>
        <dbReference type="ChEBI" id="CHEBI:83421"/>
        <dbReference type="ChEBI" id="CHEBI:456216"/>
    </reaction>
</comment>
<dbReference type="PANTHER" id="PTHR27005:SF521">
    <property type="entry name" value="WALL-ASSOCIATED RECEPTOR KINASE-LIKE 6"/>
    <property type="match status" value="1"/>
</dbReference>
<dbReference type="SMART" id="SM00220">
    <property type="entry name" value="S_TKc"/>
    <property type="match status" value="1"/>
</dbReference>
<dbReference type="STRING" id="85681.V4VNA5"/>
<evidence type="ECO:0000256" key="6">
    <source>
        <dbReference type="ARBA" id="ARBA00022741"/>
    </source>
</evidence>
<protein>
    <recommendedName>
        <fullName evidence="13">Protein kinase domain-containing protein</fullName>
    </recommendedName>
</protein>
<evidence type="ECO:0000313" key="14">
    <source>
        <dbReference type="EMBL" id="ESR54359.1"/>
    </source>
</evidence>
<keyword evidence="9" id="KW-1133">Transmembrane helix</keyword>
<evidence type="ECO:0000259" key="13">
    <source>
        <dbReference type="PROSITE" id="PS50011"/>
    </source>
</evidence>
<dbReference type="GO" id="GO:0005524">
    <property type="term" value="F:ATP binding"/>
    <property type="evidence" value="ECO:0007669"/>
    <property type="project" value="UniProtKB-KW"/>
</dbReference>
<dbReference type="KEGG" id="cic:CICLE_v10019288mg"/>
<dbReference type="InParanoid" id="V4VNA5"/>
<evidence type="ECO:0000313" key="15">
    <source>
        <dbReference type="Proteomes" id="UP000030687"/>
    </source>
</evidence>
<dbReference type="SUPFAM" id="SSF56112">
    <property type="entry name" value="Protein kinase-like (PK-like)"/>
    <property type="match status" value="1"/>
</dbReference>
<keyword evidence="5" id="KW-0732">Signal</keyword>
<evidence type="ECO:0000256" key="2">
    <source>
        <dbReference type="ARBA" id="ARBA00022527"/>
    </source>
</evidence>
<dbReference type="Gramene" id="ESR54359">
    <property type="protein sequence ID" value="ESR54359"/>
    <property type="gene ID" value="CICLE_v10019288mg"/>
</dbReference>
<gene>
    <name evidence="14" type="ORF">CICLE_v10019288mg</name>
</gene>
<dbReference type="Gene3D" id="1.10.510.10">
    <property type="entry name" value="Transferase(Phosphotransferase) domain 1"/>
    <property type="match status" value="1"/>
</dbReference>
<dbReference type="Proteomes" id="UP000030687">
    <property type="component" value="Unassembled WGS sequence"/>
</dbReference>
<dbReference type="FunFam" id="1.10.510.10:FF:000084">
    <property type="entry name" value="Wall-associated receptor kinase 2"/>
    <property type="match status" value="1"/>
</dbReference>
<evidence type="ECO:0000256" key="1">
    <source>
        <dbReference type="ARBA" id="ARBA00004479"/>
    </source>
</evidence>
<proteinExistence type="predicted"/>
<evidence type="ECO:0000256" key="7">
    <source>
        <dbReference type="ARBA" id="ARBA00022777"/>
    </source>
</evidence>
<dbReference type="AlphaFoldDB" id="V4VNA5"/>
<dbReference type="EMBL" id="KI536661">
    <property type="protein sequence ID" value="ESR54359.1"/>
    <property type="molecule type" value="Genomic_DNA"/>
</dbReference>
<keyword evidence="2" id="KW-0723">Serine/threonine-protein kinase</keyword>
<name>V4VNA5_CITCL</name>
<dbReference type="InterPro" id="IPR011009">
    <property type="entry name" value="Kinase-like_dom_sf"/>
</dbReference>
<evidence type="ECO:0000256" key="9">
    <source>
        <dbReference type="ARBA" id="ARBA00022989"/>
    </source>
</evidence>
<comment type="subcellular location">
    <subcellularLocation>
        <location evidence="1">Membrane</location>
        <topology evidence="1">Single-pass type I membrane protein</topology>
    </subcellularLocation>
</comment>
<dbReference type="FunFam" id="3.30.200.20:FF:000043">
    <property type="entry name" value="Wall-associated receptor kinase 2"/>
    <property type="match status" value="1"/>
</dbReference>
<evidence type="ECO:0000256" key="5">
    <source>
        <dbReference type="ARBA" id="ARBA00022729"/>
    </source>
</evidence>
<reference evidence="14 15" key="1">
    <citation type="submission" date="2013-10" db="EMBL/GenBank/DDBJ databases">
        <authorList>
            <consortium name="International Citrus Genome Consortium"/>
            <person name="Jenkins J."/>
            <person name="Schmutz J."/>
            <person name="Prochnik S."/>
            <person name="Rokhsar D."/>
            <person name="Gmitter F."/>
            <person name="Ollitrault P."/>
            <person name="Machado M."/>
            <person name="Talon M."/>
            <person name="Wincker P."/>
            <person name="Jaillon O."/>
            <person name="Morgante M."/>
        </authorList>
    </citation>
    <scope>NUCLEOTIDE SEQUENCE</scope>
    <source>
        <strain evidence="15">cv. Clemenules</strain>
    </source>
</reference>
<keyword evidence="4" id="KW-0812">Transmembrane</keyword>
<dbReference type="Pfam" id="PF07714">
    <property type="entry name" value="PK_Tyr_Ser-Thr"/>
    <property type="match status" value="1"/>
</dbReference>
<dbReference type="InterPro" id="IPR008271">
    <property type="entry name" value="Ser/Thr_kinase_AS"/>
</dbReference>
<evidence type="ECO:0000256" key="4">
    <source>
        <dbReference type="ARBA" id="ARBA00022692"/>
    </source>
</evidence>
<dbReference type="InterPro" id="IPR001245">
    <property type="entry name" value="Ser-Thr/Tyr_kinase_cat_dom"/>
</dbReference>
<dbReference type="GO" id="GO:0004674">
    <property type="term" value="F:protein serine/threonine kinase activity"/>
    <property type="evidence" value="ECO:0007669"/>
    <property type="project" value="UniProtKB-KW"/>
</dbReference>
<keyword evidence="6" id="KW-0547">Nucleotide-binding</keyword>
<evidence type="ECO:0000256" key="8">
    <source>
        <dbReference type="ARBA" id="ARBA00022840"/>
    </source>
</evidence>
<keyword evidence="10" id="KW-0472">Membrane</keyword>
<dbReference type="InterPro" id="IPR000719">
    <property type="entry name" value="Prot_kinase_dom"/>
</dbReference>